<sequence length="266" mass="29809">MELSKRLNAVASLVTDGYRLADIGTDHAYIPIFLVSTGKIPAAVAMDVNRGPLLRAEENIRAHGLQDKITTRISDGFAALEENEADAAVIAGMGGPLTIRILKEGKDIVRSLKECILQPQSEIEEVRAFLLEEGFFFLREDMVEEDGKYYPMMKVLPPGDGRGAGCERNGKEPDRKEPDRKEPDGRGNGAQGSGVQGWNDTELRYGKFLLEEKNPVLREYLQREIRIRAQILDRLKGRDSADVQRRKTELEKELKIAEKGMDHYAV</sequence>
<protein>
    <submittedName>
        <fullName evidence="2">Class I SAM-dependent methyltransferase</fullName>
    </submittedName>
</protein>
<dbReference type="InterPro" id="IPR029063">
    <property type="entry name" value="SAM-dependent_MTases_sf"/>
</dbReference>
<evidence type="ECO:0000313" key="2">
    <source>
        <dbReference type="EMBL" id="HJC73421.1"/>
    </source>
</evidence>
<dbReference type="PANTHER" id="PTHR38451:SF1">
    <property type="entry name" value="TRNA (ADENINE(22)-N(1))-METHYLTRANSFERASE"/>
    <property type="match status" value="1"/>
</dbReference>
<dbReference type="SUPFAM" id="SSF53335">
    <property type="entry name" value="S-adenosyl-L-methionine-dependent methyltransferases"/>
    <property type="match status" value="1"/>
</dbReference>
<dbReference type="Proteomes" id="UP000823902">
    <property type="component" value="Unassembled WGS sequence"/>
</dbReference>
<evidence type="ECO:0000313" key="3">
    <source>
        <dbReference type="Proteomes" id="UP000823902"/>
    </source>
</evidence>
<proteinExistence type="predicted"/>
<dbReference type="Pfam" id="PF12847">
    <property type="entry name" value="Methyltransf_18"/>
    <property type="match status" value="1"/>
</dbReference>
<dbReference type="GO" id="GO:0032259">
    <property type="term" value="P:methylation"/>
    <property type="evidence" value="ECO:0007669"/>
    <property type="project" value="UniProtKB-KW"/>
</dbReference>
<dbReference type="PIRSF" id="PIRSF018637">
    <property type="entry name" value="TrmK"/>
    <property type="match status" value="1"/>
</dbReference>
<keyword evidence="2" id="KW-0489">Methyltransferase</keyword>
<dbReference type="GO" id="GO:0160105">
    <property type="term" value="F:tRNA (adenine(22)-N1)-methyltransferase activity"/>
    <property type="evidence" value="ECO:0007669"/>
    <property type="project" value="InterPro"/>
</dbReference>
<name>A0A9D2TLE8_9FIRM</name>
<dbReference type="Gene3D" id="3.40.50.150">
    <property type="entry name" value="Vaccinia Virus protein VP39"/>
    <property type="match status" value="1"/>
</dbReference>
<feature type="compositionally biased region" description="Basic and acidic residues" evidence="1">
    <location>
        <begin position="168"/>
        <end position="185"/>
    </location>
</feature>
<keyword evidence="2" id="KW-0808">Transferase</keyword>
<feature type="compositionally biased region" description="Gly residues" evidence="1">
    <location>
        <begin position="186"/>
        <end position="195"/>
    </location>
</feature>
<dbReference type="EMBL" id="DWVY01000003">
    <property type="protein sequence ID" value="HJC73421.1"/>
    <property type="molecule type" value="Genomic_DNA"/>
</dbReference>
<reference evidence="2" key="1">
    <citation type="journal article" date="2021" name="PeerJ">
        <title>Extensive microbial diversity within the chicken gut microbiome revealed by metagenomics and culture.</title>
        <authorList>
            <person name="Gilroy R."/>
            <person name="Ravi A."/>
            <person name="Getino M."/>
            <person name="Pursley I."/>
            <person name="Horton D.L."/>
            <person name="Alikhan N.F."/>
            <person name="Baker D."/>
            <person name="Gharbi K."/>
            <person name="Hall N."/>
            <person name="Watson M."/>
            <person name="Adriaenssens E.M."/>
            <person name="Foster-Nyarko E."/>
            <person name="Jarju S."/>
            <person name="Secka A."/>
            <person name="Antonio M."/>
            <person name="Oren A."/>
            <person name="Chaudhuri R.R."/>
            <person name="La Ragione R."/>
            <person name="Hildebrand F."/>
            <person name="Pallen M.J."/>
        </authorList>
    </citation>
    <scope>NUCLEOTIDE SEQUENCE</scope>
    <source>
        <strain evidence="2">CHK196-7946</strain>
    </source>
</reference>
<accession>A0A9D2TLE8</accession>
<comment type="caution">
    <text evidence="2">The sequence shown here is derived from an EMBL/GenBank/DDBJ whole genome shotgun (WGS) entry which is preliminary data.</text>
</comment>
<feature type="region of interest" description="Disordered" evidence="1">
    <location>
        <begin position="154"/>
        <end position="198"/>
    </location>
</feature>
<evidence type="ECO:0000256" key="1">
    <source>
        <dbReference type="SAM" id="MobiDB-lite"/>
    </source>
</evidence>
<dbReference type="InterPro" id="IPR006901">
    <property type="entry name" value="TrmK"/>
</dbReference>
<organism evidence="2 3">
    <name type="scientific">Candidatus Mediterraneibacter faecavium</name>
    <dbReference type="NCBI Taxonomy" id="2838668"/>
    <lineage>
        <taxon>Bacteria</taxon>
        <taxon>Bacillati</taxon>
        <taxon>Bacillota</taxon>
        <taxon>Clostridia</taxon>
        <taxon>Lachnospirales</taxon>
        <taxon>Lachnospiraceae</taxon>
        <taxon>Mediterraneibacter</taxon>
    </lineage>
</organism>
<dbReference type="Gene3D" id="1.10.287.1890">
    <property type="match status" value="1"/>
</dbReference>
<reference evidence="2" key="2">
    <citation type="submission" date="2021-04" db="EMBL/GenBank/DDBJ databases">
        <authorList>
            <person name="Gilroy R."/>
        </authorList>
    </citation>
    <scope>NUCLEOTIDE SEQUENCE</scope>
    <source>
        <strain evidence="2">CHK196-7946</strain>
    </source>
</reference>
<dbReference type="AlphaFoldDB" id="A0A9D2TLE8"/>
<dbReference type="PANTHER" id="PTHR38451">
    <property type="entry name" value="TRNA (ADENINE(22)-N(1))-METHYLTRANSFERASE"/>
    <property type="match status" value="1"/>
</dbReference>
<gene>
    <name evidence="2" type="ORF">H9697_00470</name>
</gene>